<evidence type="ECO:0000313" key="8">
    <source>
        <dbReference type="Proteomes" id="UP001597061"/>
    </source>
</evidence>
<gene>
    <name evidence="7" type="ORF">ACFQ1R_01305</name>
</gene>
<keyword evidence="2 5" id="KW-0812">Transmembrane</keyword>
<keyword evidence="4 5" id="KW-0472">Membrane</keyword>
<evidence type="ECO:0000259" key="6">
    <source>
        <dbReference type="Pfam" id="PF00924"/>
    </source>
</evidence>
<dbReference type="Gene3D" id="2.30.30.60">
    <property type="match status" value="1"/>
</dbReference>
<protein>
    <submittedName>
        <fullName evidence="7">Mechanosensitive ion channel family protein</fullName>
    </submittedName>
</protein>
<evidence type="ECO:0000256" key="1">
    <source>
        <dbReference type="ARBA" id="ARBA00004370"/>
    </source>
</evidence>
<proteinExistence type="predicted"/>
<dbReference type="Pfam" id="PF00924">
    <property type="entry name" value="MS_channel_2nd"/>
    <property type="match status" value="1"/>
</dbReference>
<dbReference type="PANTHER" id="PTHR30414:SF0">
    <property type="entry name" value="MINICONDUCTANCE MECHANOSENSITIVE CHANNEL YBDG"/>
    <property type="match status" value="1"/>
</dbReference>
<feature type="domain" description="Mechanosensitive ion channel MscS" evidence="6">
    <location>
        <begin position="190"/>
        <end position="258"/>
    </location>
</feature>
<keyword evidence="8" id="KW-1185">Reference proteome</keyword>
<dbReference type="InterPro" id="IPR023408">
    <property type="entry name" value="MscS_beta-dom_sf"/>
</dbReference>
<sequence length="414" mass="47314">MANVKHLTYEYLLTLGTTESVAKYLNMLGLLIALLIIIFCIDFIIRKLLIGVFSQFASRSKTNFDDLLVANKVPRNIAHIIPLLVALEFISDVFYDFPDFEMVVERGLKVFAIVLTLWIVRSILNTLKDYFKTLPNLKDKPIDSYIQVFMIFAWVIGVLSAIAILTRTPFIHFLTGLGAASAIIILVFKDTILGFVASIQVSINDMVRIGDWITFQKYGADGDVIEINLATVKVQNFDKTITTIPTYALISDSFQNWRGMTNSEGRRIKRALFIKQSGVKYLTEQDVEDLKNIQLLSSYLETRQSDIKSYNETNSINKELLLNGRNLTNLGVFRKYIDTYLKHHSAINKDMMIMARQLAPTTQGIPMEIYAFSSDKRWENYEYIMSDIFDHLLAALPYFDLEVFELPSGGHFIQ</sequence>
<feature type="transmembrane region" description="Helical" evidence="5">
    <location>
        <begin position="24"/>
        <end position="45"/>
    </location>
</feature>
<evidence type="ECO:0000256" key="5">
    <source>
        <dbReference type="SAM" id="Phobius"/>
    </source>
</evidence>
<organism evidence="7 8">
    <name type="scientific">Mariniflexile jejuense</name>
    <dbReference type="NCBI Taxonomy" id="1173582"/>
    <lineage>
        <taxon>Bacteria</taxon>
        <taxon>Pseudomonadati</taxon>
        <taxon>Bacteroidota</taxon>
        <taxon>Flavobacteriia</taxon>
        <taxon>Flavobacteriales</taxon>
        <taxon>Flavobacteriaceae</taxon>
        <taxon>Mariniflexile</taxon>
    </lineage>
</organism>
<dbReference type="SUPFAM" id="SSF50182">
    <property type="entry name" value="Sm-like ribonucleoproteins"/>
    <property type="match status" value="1"/>
</dbReference>
<evidence type="ECO:0000256" key="4">
    <source>
        <dbReference type="ARBA" id="ARBA00023136"/>
    </source>
</evidence>
<comment type="caution">
    <text evidence="7">The sequence shown here is derived from an EMBL/GenBank/DDBJ whole genome shotgun (WGS) entry which is preliminary data.</text>
</comment>
<dbReference type="EMBL" id="JBHTJI010000001">
    <property type="protein sequence ID" value="MFD0988719.1"/>
    <property type="molecule type" value="Genomic_DNA"/>
</dbReference>
<reference evidence="8" key="1">
    <citation type="journal article" date="2019" name="Int. J. Syst. Evol. Microbiol.">
        <title>The Global Catalogue of Microorganisms (GCM) 10K type strain sequencing project: providing services to taxonomists for standard genome sequencing and annotation.</title>
        <authorList>
            <consortium name="The Broad Institute Genomics Platform"/>
            <consortium name="The Broad Institute Genome Sequencing Center for Infectious Disease"/>
            <person name="Wu L."/>
            <person name="Ma J."/>
        </authorList>
    </citation>
    <scope>NUCLEOTIDE SEQUENCE [LARGE SCALE GENOMIC DNA]</scope>
    <source>
        <strain evidence="8">CCUG 62414</strain>
    </source>
</reference>
<dbReference type="InterPro" id="IPR030192">
    <property type="entry name" value="YbdG"/>
</dbReference>
<evidence type="ECO:0000256" key="2">
    <source>
        <dbReference type="ARBA" id="ARBA00022692"/>
    </source>
</evidence>
<feature type="transmembrane region" description="Helical" evidence="5">
    <location>
        <begin position="145"/>
        <end position="164"/>
    </location>
</feature>
<feature type="transmembrane region" description="Helical" evidence="5">
    <location>
        <begin position="107"/>
        <end position="124"/>
    </location>
</feature>
<evidence type="ECO:0000313" key="7">
    <source>
        <dbReference type="EMBL" id="MFD0988719.1"/>
    </source>
</evidence>
<evidence type="ECO:0000256" key="3">
    <source>
        <dbReference type="ARBA" id="ARBA00022989"/>
    </source>
</evidence>
<dbReference type="PANTHER" id="PTHR30414">
    <property type="entry name" value="MINICONDUCTANCE MECHANOSENSITIVE CHANNEL YBDG"/>
    <property type="match status" value="1"/>
</dbReference>
<comment type="subcellular location">
    <subcellularLocation>
        <location evidence="1">Membrane</location>
    </subcellularLocation>
</comment>
<keyword evidence="3 5" id="KW-1133">Transmembrane helix</keyword>
<dbReference type="RefSeq" id="WP_379924288.1">
    <property type="nucleotide sequence ID" value="NZ_JBHTJI010000001.1"/>
</dbReference>
<dbReference type="InterPro" id="IPR010920">
    <property type="entry name" value="LSM_dom_sf"/>
</dbReference>
<accession>A0ABW3JEI6</accession>
<dbReference type="InterPro" id="IPR006685">
    <property type="entry name" value="MscS_channel_2nd"/>
</dbReference>
<feature type="transmembrane region" description="Helical" evidence="5">
    <location>
        <begin position="170"/>
        <end position="188"/>
    </location>
</feature>
<name>A0ABW3JEI6_9FLAO</name>
<dbReference type="Proteomes" id="UP001597061">
    <property type="component" value="Unassembled WGS sequence"/>
</dbReference>